<evidence type="ECO:0000256" key="3">
    <source>
        <dbReference type="ARBA" id="ARBA00022833"/>
    </source>
</evidence>
<feature type="compositionally biased region" description="Basic and acidic residues" evidence="5">
    <location>
        <begin position="62"/>
        <end position="75"/>
    </location>
</feature>
<dbReference type="Gene3D" id="3.30.160.60">
    <property type="entry name" value="Classic Zinc Finger"/>
    <property type="match status" value="1"/>
</dbReference>
<feature type="compositionally biased region" description="Low complexity" evidence="5">
    <location>
        <begin position="498"/>
        <end position="514"/>
    </location>
</feature>
<evidence type="ECO:0000256" key="2">
    <source>
        <dbReference type="ARBA" id="ARBA00022771"/>
    </source>
</evidence>
<evidence type="ECO:0000256" key="1">
    <source>
        <dbReference type="ARBA" id="ARBA00022723"/>
    </source>
</evidence>
<evidence type="ECO:0000259" key="6">
    <source>
        <dbReference type="PROSITE" id="PS52027"/>
    </source>
</evidence>
<gene>
    <name evidence="7" type="ORF">PAPYR_6967</name>
</gene>
<feature type="compositionally biased region" description="Pro residues" evidence="5">
    <location>
        <begin position="86"/>
        <end position="113"/>
    </location>
</feature>
<feature type="domain" description="C2HC/C3H-type" evidence="6">
    <location>
        <begin position="351"/>
        <end position="380"/>
    </location>
</feature>
<feature type="region of interest" description="Disordered" evidence="5">
    <location>
        <begin position="386"/>
        <end position="445"/>
    </location>
</feature>
<keyword evidence="3" id="KW-0862">Zinc</keyword>
<comment type="caution">
    <text evidence="7">The sequence shown here is derived from an EMBL/GenBank/DDBJ whole genome shotgun (WGS) entry which is preliminary data.</text>
</comment>
<feature type="compositionally biased region" description="Low complexity" evidence="5">
    <location>
        <begin position="303"/>
        <end position="326"/>
    </location>
</feature>
<feature type="compositionally biased region" description="Acidic residues" evidence="5">
    <location>
        <begin position="263"/>
        <end position="272"/>
    </location>
</feature>
<keyword evidence="2 4" id="KW-0863">Zinc-finger</keyword>
<reference evidence="7" key="1">
    <citation type="journal article" date="2022" name="bioRxiv">
        <title>Genomics of Preaxostyla Flagellates Illuminates Evolutionary Transitions and the Path Towards Mitochondrial Loss.</title>
        <authorList>
            <person name="Novak L.V.F."/>
            <person name="Treitli S.C."/>
            <person name="Pyrih J."/>
            <person name="Halakuc P."/>
            <person name="Pipaliya S.V."/>
            <person name="Vacek V."/>
            <person name="Brzon O."/>
            <person name="Soukal P."/>
            <person name="Eme L."/>
            <person name="Dacks J.B."/>
            <person name="Karnkowska A."/>
            <person name="Elias M."/>
            <person name="Hampl V."/>
        </authorList>
    </citation>
    <scope>NUCLEOTIDE SEQUENCE</scope>
    <source>
        <strain evidence="7">RCP-MX</strain>
    </source>
</reference>
<dbReference type="EMBL" id="JAPMOS010000045">
    <property type="protein sequence ID" value="KAJ4457494.1"/>
    <property type="molecule type" value="Genomic_DNA"/>
</dbReference>
<feature type="region of interest" description="Disordered" evidence="5">
    <location>
        <begin position="1"/>
        <end position="23"/>
    </location>
</feature>
<evidence type="ECO:0000256" key="4">
    <source>
        <dbReference type="PROSITE-ProRule" id="PRU01371"/>
    </source>
</evidence>
<keyword evidence="8" id="KW-1185">Reference proteome</keyword>
<feature type="compositionally biased region" description="Low complexity" evidence="5">
    <location>
        <begin position="237"/>
        <end position="250"/>
    </location>
</feature>
<dbReference type="InterPro" id="IPR049899">
    <property type="entry name" value="Znf_C2HC_C3H"/>
</dbReference>
<feature type="region of interest" description="Disordered" evidence="5">
    <location>
        <begin position="457"/>
        <end position="514"/>
    </location>
</feature>
<name>A0ABQ8UDZ6_9EUKA</name>
<evidence type="ECO:0000256" key="5">
    <source>
        <dbReference type="SAM" id="MobiDB-lite"/>
    </source>
</evidence>
<dbReference type="Proteomes" id="UP001141327">
    <property type="component" value="Unassembled WGS sequence"/>
</dbReference>
<feature type="compositionally biased region" description="Pro residues" evidence="5">
    <location>
        <begin position="162"/>
        <end position="179"/>
    </location>
</feature>
<keyword evidence="1" id="KW-0479">Metal-binding</keyword>
<feature type="compositionally biased region" description="Low complexity" evidence="5">
    <location>
        <begin position="146"/>
        <end position="161"/>
    </location>
</feature>
<feature type="region of interest" description="Disordered" evidence="5">
    <location>
        <begin position="54"/>
        <end position="335"/>
    </location>
</feature>
<feature type="compositionally biased region" description="Pro residues" evidence="5">
    <location>
        <begin position="120"/>
        <end position="145"/>
    </location>
</feature>
<feature type="compositionally biased region" description="Pro residues" evidence="5">
    <location>
        <begin position="9"/>
        <end position="18"/>
    </location>
</feature>
<accession>A0ABQ8UDZ6</accession>
<proteinExistence type="predicted"/>
<sequence>MSTPAEESSPPPQQPPSPQRSAADAYLRLLSAGGQAGTIQRDAEHIVRKLDLNAADPSTAEAHMKSCDKRAKKQTEGAPAPAGGTNPPPTTTPPPPPTSQPPPLPTSAPPPKPTVAARPLPSPRAPSPAPAAPTSPGPAHHPPAPALASAPAVVAAPQQTPGTPPSPARPMHAAPPPPAQDGDGLAARLQQTMISPEDEAALLQGLDETSELAPPRSRPQHQRANSTPPSESERVEATNNDTTATENTEAFVRVVAPPGGEDGTTEGDELTAEEVNAADLQQADAPRLRSSMQPPAQRGPRRGAVVVASSGGAPPSPASAQAAAAPTNRRETIGGAGAMRRVSLFDRQTANFVPCPTCGRNFAPDRLVAHEKVCQKAPRHVLKVGRAEDPPAAAAQPNASEGPRPATAPSATPHVTVDVIQPPPTARSSGSATSRRSTLGPSAFAAAAASAEAPAAAAPASSIPPPQPRLAAPAHAPRSHIPPAAAQHLPQPQPQMGPTAAPLAATAPAVPSSQAPAATAPTALAAPALTDTGTLLAAIMAKVAGPSPACPPAAPASRLLTVYLASPPAAASSLTRAVGQLVTPRCVLGAAAEVGFDLSPQALGGAASPGAHGQLGQWLCAGEVLLEAHTTLGEVRDRIAEELGVPLPFGLLKRGLVPLHPVQDSHRALDHFQPLASPAAAAAGGTASPGAETLARQHGALAGDTDFVVVVPVTGAPTY</sequence>
<protein>
    <recommendedName>
        <fullName evidence="6">C2HC/C3H-type domain-containing protein</fullName>
    </recommendedName>
</protein>
<evidence type="ECO:0000313" key="7">
    <source>
        <dbReference type="EMBL" id="KAJ4457494.1"/>
    </source>
</evidence>
<dbReference type="Pfam" id="PF13913">
    <property type="entry name" value="zf-C2HC_2"/>
    <property type="match status" value="1"/>
</dbReference>
<organism evidence="7 8">
    <name type="scientific">Paratrimastix pyriformis</name>
    <dbReference type="NCBI Taxonomy" id="342808"/>
    <lineage>
        <taxon>Eukaryota</taxon>
        <taxon>Metamonada</taxon>
        <taxon>Preaxostyla</taxon>
        <taxon>Paratrimastigidae</taxon>
        <taxon>Paratrimastix</taxon>
    </lineage>
</organism>
<evidence type="ECO:0000313" key="8">
    <source>
        <dbReference type="Proteomes" id="UP001141327"/>
    </source>
</evidence>
<feature type="compositionally biased region" description="Low complexity" evidence="5">
    <location>
        <begin position="426"/>
        <end position="445"/>
    </location>
</feature>
<dbReference type="PROSITE" id="PS52027">
    <property type="entry name" value="ZF_C2HC_C3H"/>
    <property type="match status" value="1"/>
</dbReference>